<accession>A0A645IE52</accession>
<name>A0A645IE52_9ZZZZ</name>
<dbReference type="SUPFAM" id="SSF56601">
    <property type="entry name" value="beta-lactamase/transpeptidase-like"/>
    <property type="match status" value="1"/>
</dbReference>
<dbReference type="GO" id="GO:0005886">
    <property type="term" value="C:plasma membrane"/>
    <property type="evidence" value="ECO:0007669"/>
    <property type="project" value="TreeGrafter"/>
</dbReference>
<dbReference type="PANTHER" id="PTHR30627">
    <property type="entry name" value="PEPTIDOGLYCAN D,D-TRANSPEPTIDASE"/>
    <property type="match status" value="1"/>
</dbReference>
<reference evidence="2" key="1">
    <citation type="submission" date="2019-08" db="EMBL/GenBank/DDBJ databases">
        <authorList>
            <person name="Kucharzyk K."/>
            <person name="Murdoch R.W."/>
            <person name="Higgins S."/>
            <person name="Loffler F."/>
        </authorList>
    </citation>
    <scope>NUCLEOTIDE SEQUENCE</scope>
</reference>
<comment type="caution">
    <text evidence="2">The sequence shown here is derived from an EMBL/GenBank/DDBJ whole genome shotgun (WGS) entry which is preliminary data.</text>
</comment>
<gene>
    <name evidence="2" type="primary">penA_7</name>
    <name evidence="2" type="ORF">SDC9_196341</name>
</gene>
<proteinExistence type="predicted"/>
<sequence>MVTPLQQALILMAVANGGVIYRPMLVDKVITTEGALKTDLQPEILRTVYLKPQDWDVIRQGLIAVTTNGTGTAAFSGFPYRVAGKSGSAETGRGTTHSWFAAYAPAENPAVAVAVLVDEGGEGSSAAAPAVRRILEAYFGIYNPQPVRTPPKGTTD</sequence>
<dbReference type="AlphaFoldDB" id="A0A645IE52"/>
<dbReference type="InterPro" id="IPR050515">
    <property type="entry name" value="Beta-lactam/transpept"/>
</dbReference>
<dbReference type="Pfam" id="PF00905">
    <property type="entry name" value="Transpeptidase"/>
    <property type="match status" value="1"/>
</dbReference>
<evidence type="ECO:0000259" key="1">
    <source>
        <dbReference type="Pfam" id="PF00905"/>
    </source>
</evidence>
<evidence type="ECO:0000313" key="2">
    <source>
        <dbReference type="EMBL" id="MPN48729.1"/>
    </source>
</evidence>
<dbReference type="InterPro" id="IPR001460">
    <property type="entry name" value="PCN-bd_Tpept"/>
</dbReference>
<dbReference type="Gene3D" id="3.40.710.10">
    <property type="entry name" value="DD-peptidase/beta-lactamase superfamily"/>
    <property type="match status" value="1"/>
</dbReference>
<protein>
    <submittedName>
        <fullName evidence="2">Penicillin-binding protein 2B</fullName>
    </submittedName>
</protein>
<dbReference type="EMBL" id="VSSQ01111321">
    <property type="protein sequence ID" value="MPN48729.1"/>
    <property type="molecule type" value="Genomic_DNA"/>
</dbReference>
<dbReference type="GO" id="GO:0071555">
    <property type="term" value="P:cell wall organization"/>
    <property type="evidence" value="ECO:0007669"/>
    <property type="project" value="TreeGrafter"/>
</dbReference>
<dbReference type="GO" id="GO:0008658">
    <property type="term" value="F:penicillin binding"/>
    <property type="evidence" value="ECO:0007669"/>
    <property type="project" value="InterPro"/>
</dbReference>
<feature type="domain" description="Penicillin-binding protein transpeptidase" evidence="1">
    <location>
        <begin position="2"/>
        <end position="136"/>
    </location>
</feature>
<dbReference type="GO" id="GO:0071972">
    <property type="term" value="F:peptidoglycan L,D-transpeptidase activity"/>
    <property type="evidence" value="ECO:0007669"/>
    <property type="project" value="TreeGrafter"/>
</dbReference>
<organism evidence="2">
    <name type="scientific">bioreactor metagenome</name>
    <dbReference type="NCBI Taxonomy" id="1076179"/>
    <lineage>
        <taxon>unclassified sequences</taxon>
        <taxon>metagenomes</taxon>
        <taxon>ecological metagenomes</taxon>
    </lineage>
</organism>
<dbReference type="InterPro" id="IPR012338">
    <property type="entry name" value="Beta-lactam/transpept-like"/>
</dbReference>
<dbReference type="PANTHER" id="PTHR30627:SF2">
    <property type="entry name" value="PEPTIDOGLYCAN D,D-TRANSPEPTIDASE MRDA"/>
    <property type="match status" value="1"/>
</dbReference>